<feature type="compositionally biased region" description="Basic and acidic residues" evidence="1">
    <location>
        <begin position="438"/>
        <end position="458"/>
    </location>
</feature>
<dbReference type="AlphaFoldDB" id="A0A7M7JB37"/>
<protein>
    <recommendedName>
        <fullName evidence="2">PH domain-containing protein</fullName>
    </recommendedName>
</protein>
<proteinExistence type="predicted"/>
<dbReference type="GO" id="GO:0000281">
    <property type="term" value="P:mitotic cytokinesis"/>
    <property type="evidence" value="ECO:0007669"/>
    <property type="project" value="TreeGrafter"/>
</dbReference>
<dbReference type="GO" id="GO:0000915">
    <property type="term" value="P:actomyosin contractile ring assembly"/>
    <property type="evidence" value="ECO:0007669"/>
    <property type="project" value="TreeGrafter"/>
</dbReference>
<feature type="region of interest" description="Disordered" evidence="1">
    <location>
        <begin position="400"/>
        <end position="474"/>
    </location>
</feature>
<feature type="compositionally biased region" description="Basic and acidic residues" evidence="1">
    <location>
        <begin position="1"/>
        <end position="24"/>
    </location>
</feature>
<feature type="compositionally biased region" description="Low complexity" evidence="1">
    <location>
        <begin position="116"/>
        <end position="130"/>
    </location>
</feature>
<dbReference type="InterPro" id="IPR012966">
    <property type="entry name" value="AHD"/>
</dbReference>
<evidence type="ECO:0000313" key="3">
    <source>
        <dbReference type="EnsemblMetazoa" id="XP_022649370"/>
    </source>
</evidence>
<organism evidence="3 4">
    <name type="scientific">Varroa destructor</name>
    <name type="common">Honeybee mite</name>
    <dbReference type="NCBI Taxonomy" id="109461"/>
    <lineage>
        <taxon>Eukaryota</taxon>
        <taxon>Metazoa</taxon>
        <taxon>Ecdysozoa</taxon>
        <taxon>Arthropoda</taxon>
        <taxon>Chelicerata</taxon>
        <taxon>Arachnida</taxon>
        <taxon>Acari</taxon>
        <taxon>Parasitiformes</taxon>
        <taxon>Mesostigmata</taxon>
        <taxon>Gamasina</taxon>
        <taxon>Dermanyssoidea</taxon>
        <taxon>Varroidae</taxon>
        <taxon>Varroa</taxon>
    </lineage>
</organism>
<dbReference type="Proteomes" id="UP000594260">
    <property type="component" value="Unplaced"/>
</dbReference>
<feature type="compositionally biased region" description="Polar residues" evidence="1">
    <location>
        <begin position="867"/>
        <end position="877"/>
    </location>
</feature>
<feature type="compositionally biased region" description="Basic and acidic residues" evidence="1">
    <location>
        <begin position="465"/>
        <end position="474"/>
    </location>
</feature>
<keyword evidence="4" id="KW-1185">Reference proteome</keyword>
<feature type="compositionally biased region" description="Polar residues" evidence="1">
    <location>
        <begin position="221"/>
        <end position="230"/>
    </location>
</feature>
<evidence type="ECO:0000259" key="2">
    <source>
        <dbReference type="PROSITE" id="PS50003"/>
    </source>
</evidence>
<dbReference type="Pfam" id="PF08174">
    <property type="entry name" value="Anillin"/>
    <property type="match status" value="1"/>
</dbReference>
<evidence type="ECO:0000256" key="1">
    <source>
        <dbReference type="SAM" id="MobiDB-lite"/>
    </source>
</evidence>
<dbReference type="OrthoDB" id="6431443at2759"/>
<feature type="region of interest" description="Disordered" evidence="1">
    <location>
        <begin position="844"/>
        <end position="877"/>
    </location>
</feature>
<dbReference type="OMA" id="LTICDIT"/>
<dbReference type="KEGG" id="vde:111245368"/>
<dbReference type="PANTHER" id="PTHR21538:SF23">
    <property type="entry name" value="ANILLIN"/>
    <property type="match status" value="1"/>
</dbReference>
<dbReference type="GO" id="GO:0005826">
    <property type="term" value="C:actomyosin contractile ring"/>
    <property type="evidence" value="ECO:0007669"/>
    <property type="project" value="TreeGrafter"/>
</dbReference>
<accession>A0A7M7JB37</accession>
<feature type="compositionally biased region" description="Basic and acidic residues" evidence="1">
    <location>
        <begin position="98"/>
        <end position="108"/>
    </location>
</feature>
<name>A0A7M7JB37_VARDE</name>
<sequence length="1045" mass="116013">MEHAEFDPAEIRRMMQMRQRELRGKHAAPGEPFESPTKRSRGEKENTMSPAKSGEGPSSPHKVQGFMAKFAVSPKNPRKNMAAVETNNPNTASSSKTRFSELSKRYAEMEDELPAKKSSTPTQSTSTTPKRQAPLPPTSASASSAASGKSGCFSRDHTVATATTAAGCSIDTRTKKRAPSPPTGKSKARNRAPSPPPQSTQKRWEVVERTTVTIRTAEESVNMSKKQPGSENRLDDSVSTMTFAKAKAVAKAREEAAGLIKSPNCASAKIVPDPSEAKVADKVKNFKKVAEKESVSGTAGERHQVIPKSRVVPRGKIAEKVSRFDVDSSGPRCVIETKPLGSVSSRAKFFERAMEEDRKAADAAYVPVNQRIAKEIEKDTCSNQARAIKLAVCSTQLSPTEKPLVTPQPGSSQQLQLKPCKTDDAAAAAPSVDDNAGNDDHEGTEDFDKFEDRGKSVDEGESTEDERTTIADDHQVKIMQPLLPLSPKAQNPLEKDVPKKIGQVSNKLKNRLEDMIVHGHKTPDETYLSVTERTELRQEQSDIVEEEGERDDLGRRGETFIDDSILTPRLPRKSEHLIDDDTISRLTGIPEDGHSTPLGKVPPSSEESLATPVTKTMSQYRRDEKQAAEQHEENVKRIVYQIPSNMMQEIRKGKDVPIEGESNSSLGEYKRQIEEEIVKQESIMKQTSHALAVCQDNGDRGSEQHVEAERLLLISTQRHQAAQSELQRLNVQNSIPQPGGTLTICDITLPFKKEFLKLLRSSNDLLTSTHYFMVLVRSGASLLHTEVVSTNEKIHGGAVNLTHHMVLKNLQEGFRVFIDVYAVEAPNREHPDYEMTMKKLRREKEKEQNAHKGGILSAFTPNKRKTPSTPGNAGSSYESVKIRRPSFGLIGRVTLDESLILVNKEVHYLDNYYSESPLDGRIVMKIQLNMPPKVTHCGMLRLKDSSGMFGTTDFIKSFFAAIEGSRLNLWNDMREAEEEQEPLRSFDLAQVAHTVRVQQSFNFFYFPIRLNNGLELLFLTYSEAESSAWTGKLNACIASVKSRKY</sequence>
<feature type="domain" description="PH" evidence="2">
    <location>
        <begin position="933"/>
        <end position="1038"/>
    </location>
</feature>
<dbReference type="RefSeq" id="XP_022649370.1">
    <property type="nucleotide sequence ID" value="XM_022793635.1"/>
</dbReference>
<feature type="region of interest" description="Disordered" evidence="1">
    <location>
        <begin position="1"/>
        <end position="238"/>
    </location>
</feature>
<dbReference type="GeneID" id="111245368"/>
<dbReference type="PROSITE" id="PS50003">
    <property type="entry name" value="PH_DOMAIN"/>
    <property type="match status" value="1"/>
</dbReference>
<dbReference type="SUPFAM" id="SSF50729">
    <property type="entry name" value="PH domain-like"/>
    <property type="match status" value="1"/>
</dbReference>
<reference evidence="3" key="1">
    <citation type="submission" date="2021-01" db="UniProtKB">
        <authorList>
            <consortium name="EnsemblMetazoa"/>
        </authorList>
    </citation>
    <scope>IDENTIFICATION</scope>
</reference>
<dbReference type="InterPro" id="IPR051364">
    <property type="entry name" value="Cytokinesis/Rho-signaling"/>
</dbReference>
<feature type="compositionally biased region" description="Polar residues" evidence="1">
    <location>
        <begin position="85"/>
        <end position="97"/>
    </location>
</feature>
<dbReference type="GO" id="GO:0031106">
    <property type="term" value="P:septin ring organization"/>
    <property type="evidence" value="ECO:0007669"/>
    <property type="project" value="TreeGrafter"/>
</dbReference>
<dbReference type="EnsemblMetazoa" id="XM_022793635">
    <property type="protein sequence ID" value="XP_022649370"/>
    <property type="gene ID" value="LOC111245368"/>
</dbReference>
<dbReference type="InterPro" id="IPR001849">
    <property type="entry name" value="PH_domain"/>
</dbReference>
<dbReference type="CTD" id="35696"/>
<dbReference type="InParanoid" id="A0A7M7JB37"/>
<dbReference type="PANTHER" id="PTHR21538">
    <property type="entry name" value="ANILLIN/RHOTEKIN RTKN"/>
    <property type="match status" value="1"/>
</dbReference>
<feature type="region of interest" description="Disordered" evidence="1">
    <location>
        <begin position="585"/>
        <end position="613"/>
    </location>
</feature>
<feature type="compositionally biased region" description="Low complexity" evidence="1">
    <location>
        <begin position="425"/>
        <end position="435"/>
    </location>
</feature>
<feature type="compositionally biased region" description="Basic and acidic residues" evidence="1">
    <location>
        <begin position="36"/>
        <end position="46"/>
    </location>
</feature>
<evidence type="ECO:0000313" key="4">
    <source>
        <dbReference type="Proteomes" id="UP000594260"/>
    </source>
</evidence>